<keyword evidence="7 13" id="KW-1133">Transmembrane helix</keyword>
<feature type="domain" description="PLD phosphodiesterase" evidence="15">
    <location>
        <begin position="430"/>
        <end position="457"/>
    </location>
</feature>
<feature type="active site" evidence="13">
    <location>
        <position position="442"/>
    </location>
</feature>
<keyword evidence="4 13" id="KW-0808">Transferase</keyword>
<reference evidence="16 17" key="1">
    <citation type="journal article" date="2008" name="Genome Biol.">
        <title>Encapsulated in silica: genome, proteome and physiology of the thermophilic bacterium Anoxybacillus flavithermus WK1.</title>
        <authorList>
            <person name="Saw J.H."/>
            <person name="Mountain B.W."/>
            <person name="Feng L."/>
            <person name="Omelchenko M.V."/>
            <person name="Hou S."/>
            <person name="Saito J.A."/>
            <person name="Stott M.B."/>
            <person name="Li D."/>
            <person name="Zhao G."/>
            <person name="Wu J."/>
            <person name="Galperin M.Y."/>
            <person name="Koonin E.V."/>
            <person name="Makarova K.S."/>
            <person name="Wolf Y.I."/>
            <person name="Rigden D.J."/>
            <person name="Dunfield P.F."/>
            <person name="Wang L."/>
            <person name="Alam M."/>
        </authorList>
    </citation>
    <scope>NUCLEOTIDE SEQUENCE [LARGE SCALE GENOMIC DNA]</scope>
    <source>
        <strain evidence="17">DSM 21510 / WK1</strain>
    </source>
</reference>
<dbReference type="EMBL" id="CP000922">
    <property type="protein sequence ID" value="ACJ34485.1"/>
    <property type="molecule type" value="Genomic_DNA"/>
</dbReference>
<dbReference type="FunFam" id="3.30.870.10:FF:000014">
    <property type="entry name" value="Cardiolipin synthase"/>
    <property type="match status" value="1"/>
</dbReference>
<evidence type="ECO:0000313" key="16">
    <source>
        <dbReference type="EMBL" id="ACJ34485.1"/>
    </source>
</evidence>
<evidence type="ECO:0000256" key="2">
    <source>
        <dbReference type="ARBA" id="ARBA00022475"/>
    </source>
</evidence>
<dbReference type="HOGENOM" id="CLU_038053_1_2_9"/>
<evidence type="ECO:0000313" key="17">
    <source>
        <dbReference type="Proteomes" id="UP000000742"/>
    </source>
</evidence>
<comment type="function">
    <text evidence="12 13">Catalyzes the reversible phosphatidyl group transfer from one phosphatidylglycerol molecule to another to form cardiolipin (CL) (diphosphatidylglycerol) and glycerol.</text>
</comment>
<keyword evidence="3 13" id="KW-0444">Lipid biosynthesis</keyword>
<evidence type="ECO:0000256" key="8">
    <source>
        <dbReference type="ARBA" id="ARBA00023098"/>
    </source>
</evidence>
<feature type="active site" evidence="13">
    <location>
        <position position="259"/>
    </location>
</feature>
<evidence type="ECO:0000256" key="12">
    <source>
        <dbReference type="ARBA" id="ARBA00057569"/>
    </source>
</evidence>
<proteinExistence type="inferred from homology"/>
<keyword evidence="11 13" id="KW-1208">Phospholipid metabolism</keyword>
<dbReference type="Proteomes" id="UP000000742">
    <property type="component" value="Chromosome"/>
</dbReference>
<dbReference type="STRING" id="491915.Aflv_2126"/>
<dbReference type="PANTHER" id="PTHR21248:SF20">
    <property type="entry name" value="CARDIOLIPIN SYNTHASE YWIE-RELATED"/>
    <property type="match status" value="1"/>
</dbReference>
<dbReference type="InterPro" id="IPR030874">
    <property type="entry name" value="Cardiolipin_synth_Firmi"/>
</dbReference>
<feature type="active site" evidence="13">
    <location>
        <position position="257"/>
    </location>
</feature>
<dbReference type="PANTHER" id="PTHR21248">
    <property type="entry name" value="CARDIOLIPIN SYNTHASE"/>
    <property type="match status" value="1"/>
</dbReference>
<evidence type="ECO:0000256" key="6">
    <source>
        <dbReference type="ARBA" id="ARBA00022737"/>
    </source>
</evidence>
<dbReference type="HAMAP" id="MF_01916">
    <property type="entry name" value="Cardiolipin_synth_Cls"/>
    <property type="match status" value="1"/>
</dbReference>
<comment type="subcellular location">
    <subcellularLocation>
        <location evidence="1 13">Cell membrane</location>
        <topology evidence="1 13">Multi-pass membrane protein</topology>
    </subcellularLocation>
</comment>
<evidence type="ECO:0000256" key="4">
    <source>
        <dbReference type="ARBA" id="ARBA00022679"/>
    </source>
</evidence>
<organism evidence="16 17">
    <name type="scientific">Anoxybacillus flavithermus (strain DSM 21510 / WK1)</name>
    <dbReference type="NCBI Taxonomy" id="491915"/>
    <lineage>
        <taxon>Bacteria</taxon>
        <taxon>Bacillati</taxon>
        <taxon>Bacillota</taxon>
        <taxon>Bacilli</taxon>
        <taxon>Bacillales</taxon>
        <taxon>Anoxybacillaceae</taxon>
        <taxon>Anoxybacillus</taxon>
    </lineage>
</organism>
<dbReference type="eggNOG" id="COG1502">
    <property type="taxonomic scope" value="Bacteria"/>
</dbReference>
<dbReference type="InterPro" id="IPR001736">
    <property type="entry name" value="PLipase_D/transphosphatidylase"/>
</dbReference>
<dbReference type="PROSITE" id="PS50035">
    <property type="entry name" value="PLD"/>
    <property type="match status" value="2"/>
</dbReference>
<dbReference type="FunFam" id="3.30.870.10:FF:000021">
    <property type="entry name" value="Cardiolipin synthase"/>
    <property type="match status" value="1"/>
</dbReference>
<feature type="transmembrane region" description="Helical" evidence="13">
    <location>
        <begin position="18"/>
        <end position="36"/>
    </location>
</feature>
<dbReference type="GO" id="GO:0008808">
    <property type="term" value="F:cardiolipin synthase activity"/>
    <property type="evidence" value="ECO:0007669"/>
    <property type="project" value="UniProtKB-UniRule"/>
</dbReference>
<dbReference type="Pfam" id="PF13091">
    <property type="entry name" value="PLDc_2"/>
    <property type="match status" value="2"/>
</dbReference>
<feature type="domain" description="PLD phosphodiesterase" evidence="15">
    <location>
        <begin position="252"/>
        <end position="279"/>
    </location>
</feature>
<dbReference type="InterPro" id="IPR027379">
    <property type="entry name" value="CLS_N"/>
</dbReference>
<comment type="catalytic activity">
    <reaction evidence="13">
        <text>2 a 1,2-diacyl-sn-glycero-3-phospho-(1'-sn-glycerol) = a cardiolipin + glycerol</text>
        <dbReference type="Rhea" id="RHEA:31451"/>
        <dbReference type="ChEBI" id="CHEBI:17754"/>
        <dbReference type="ChEBI" id="CHEBI:62237"/>
        <dbReference type="ChEBI" id="CHEBI:64716"/>
    </reaction>
</comment>
<feature type="active site" evidence="13">
    <location>
        <position position="437"/>
    </location>
</feature>
<keyword evidence="8 13" id="KW-0443">Lipid metabolism</keyword>
<dbReference type="GO" id="GO:0005886">
    <property type="term" value="C:plasma membrane"/>
    <property type="evidence" value="ECO:0007669"/>
    <property type="project" value="UniProtKB-SubCell"/>
</dbReference>
<dbReference type="AlphaFoldDB" id="B7GLL6"/>
<dbReference type="CDD" id="cd09112">
    <property type="entry name" value="PLDc_CLS_2"/>
    <property type="match status" value="1"/>
</dbReference>
<dbReference type="EC" id="2.7.8.-" evidence="13 14"/>
<evidence type="ECO:0000256" key="5">
    <source>
        <dbReference type="ARBA" id="ARBA00022692"/>
    </source>
</evidence>
<name>B7GLL6_ANOFW</name>
<dbReference type="Pfam" id="PF13396">
    <property type="entry name" value="PLDc_N"/>
    <property type="match status" value="1"/>
</dbReference>
<dbReference type="SMART" id="SM00155">
    <property type="entry name" value="PLDc"/>
    <property type="match status" value="2"/>
</dbReference>
<accession>B7GLL6</accession>
<evidence type="ECO:0000256" key="7">
    <source>
        <dbReference type="ARBA" id="ARBA00022989"/>
    </source>
</evidence>
<keyword evidence="2 13" id="KW-1003">Cell membrane</keyword>
<evidence type="ECO:0000256" key="11">
    <source>
        <dbReference type="ARBA" id="ARBA00023264"/>
    </source>
</evidence>
<evidence type="ECO:0000256" key="3">
    <source>
        <dbReference type="ARBA" id="ARBA00022516"/>
    </source>
</evidence>
<dbReference type="InterPro" id="IPR022924">
    <property type="entry name" value="Cardiolipin_synthase"/>
</dbReference>
<evidence type="ECO:0000256" key="1">
    <source>
        <dbReference type="ARBA" id="ARBA00004651"/>
    </source>
</evidence>
<dbReference type="CDD" id="cd09110">
    <property type="entry name" value="PLDc_CLS_1"/>
    <property type="match status" value="1"/>
</dbReference>
<feature type="transmembrane region" description="Helical" evidence="13">
    <location>
        <begin position="42"/>
        <end position="64"/>
    </location>
</feature>
<feature type="active site" evidence="13">
    <location>
        <position position="264"/>
    </location>
</feature>
<dbReference type="NCBIfam" id="TIGR04265">
    <property type="entry name" value="bac_cardiolipin"/>
    <property type="match status" value="1"/>
</dbReference>
<feature type="transmembrane region" description="Helical" evidence="13">
    <location>
        <begin position="76"/>
        <end position="94"/>
    </location>
</feature>
<sequence>MIEIGFFLARSGEQQMRNALKVVLFILAFVGFLVATKNYWEGWLLGTFSLFVTLSVIFISFVIFLENRHPTKTLTWLVLFSSFPLVGFILYFLLGQNYRKKRLFRKKALLDEQTFRKLERNERHDAQTLYMKPHQQPLLQLARRMTKESISTATKTRVLTNGEETFTTIFKELEKAEHHIHLEYYIVRDDDIGQRLKQILMDKAKKGVHVRFLYDAVGSWKLSKTYIQEMREAGVDIIPFSPVRLPFLNNTINFRNHRKIIVVDGKVGFVGGLNIGDEYLGKNEYFGFWRDTHLFVYGEAVRTLQLIFLQDWYYMTGQQLLTMNYLSAPTVEDEALGGVQLVAGGPDTKWEVIKHLFFAMITSAQRSIWIASPYFIPDEDILTALKVAALSGIDVRLLVPKRPDKKIVFYASRSYFPELLEAGATIYEYEKGFMHSKIIVVDGELASIGTANMDMRSFHLNFEVNAFLYQTPSVRTLVDDFINDFEHSSKMDINQFKRRPLWMRMTESTARLLSPLL</sequence>
<evidence type="ECO:0000256" key="14">
    <source>
        <dbReference type="NCBIfam" id="TIGR04265"/>
    </source>
</evidence>
<comment type="similarity">
    <text evidence="13">Belongs to the phospholipase D family. Cardiolipin synthase subfamily.</text>
</comment>
<keyword evidence="6" id="KW-0677">Repeat</keyword>
<dbReference type="SUPFAM" id="SSF56024">
    <property type="entry name" value="Phospholipase D/nuclease"/>
    <property type="match status" value="2"/>
</dbReference>
<keyword evidence="10 13" id="KW-0594">Phospholipid biosynthesis</keyword>
<keyword evidence="9 13" id="KW-0472">Membrane</keyword>
<evidence type="ECO:0000259" key="15">
    <source>
        <dbReference type="PROSITE" id="PS50035"/>
    </source>
</evidence>
<dbReference type="GO" id="GO:0032049">
    <property type="term" value="P:cardiolipin biosynthetic process"/>
    <property type="evidence" value="ECO:0007669"/>
    <property type="project" value="UniProtKB-UniRule"/>
</dbReference>
<feature type="active site" evidence="13">
    <location>
        <position position="435"/>
    </location>
</feature>
<dbReference type="Gene3D" id="3.30.870.10">
    <property type="entry name" value="Endonuclease Chain A"/>
    <property type="match status" value="2"/>
</dbReference>
<gene>
    <name evidence="16" type="ordered locus">Aflv_2126</name>
</gene>
<dbReference type="InterPro" id="IPR025202">
    <property type="entry name" value="PLD-like_dom"/>
</dbReference>
<evidence type="ECO:0000256" key="13">
    <source>
        <dbReference type="HAMAP-Rule" id="MF_01916"/>
    </source>
</evidence>
<evidence type="ECO:0000256" key="10">
    <source>
        <dbReference type="ARBA" id="ARBA00023209"/>
    </source>
</evidence>
<evidence type="ECO:0000256" key="9">
    <source>
        <dbReference type="ARBA" id="ARBA00023136"/>
    </source>
</evidence>
<keyword evidence="5 13" id="KW-0812">Transmembrane</keyword>
<dbReference type="KEGG" id="afl:Aflv_2126"/>
<protein>
    <recommendedName>
        <fullName evidence="13 14">Cardiolipin synthase</fullName>
        <shortName evidence="13">CL synthase</shortName>
        <ecNumber evidence="13 14">2.7.8.-</ecNumber>
    </recommendedName>
</protein>